<keyword evidence="1" id="KW-0812">Transmembrane</keyword>
<keyword evidence="3" id="KW-1185">Reference proteome</keyword>
<evidence type="ECO:0008006" key="4">
    <source>
        <dbReference type="Google" id="ProtNLM"/>
    </source>
</evidence>
<proteinExistence type="predicted"/>
<organism evidence="2 3">
    <name type="scientific">Gemmobacter megaterium</name>
    <dbReference type="NCBI Taxonomy" id="1086013"/>
    <lineage>
        <taxon>Bacteria</taxon>
        <taxon>Pseudomonadati</taxon>
        <taxon>Pseudomonadota</taxon>
        <taxon>Alphaproteobacteria</taxon>
        <taxon>Rhodobacterales</taxon>
        <taxon>Paracoccaceae</taxon>
        <taxon>Gemmobacter</taxon>
    </lineage>
</organism>
<evidence type="ECO:0000256" key="1">
    <source>
        <dbReference type="SAM" id="Phobius"/>
    </source>
</evidence>
<accession>A0A1N7PGX5</accession>
<feature type="transmembrane region" description="Helical" evidence="1">
    <location>
        <begin position="31"/>
        <end position="58"/>
    </location>
</feature>
<dbReference type="AlphaFoldDB" id="A0A1N7PGX5"/>
<reference evidence="2 3" key="1">
    <citation type="submission" date="2017-01" db="EMBL/GenBank/DDBJ databases">
        <authorList>
            <person name="Mah S.A."/>
            <person name="Swanson W.J."/>
            <person name="Moy G.W."/>
            <person name="Vacquier V.D."/>
        </authorList>
    </citation>
    <scope>NUCLEOTIDE SEQUENCE [LARGE SCALE GENOMIC DNA]</scope>
    <source>
        <strain evidence="2 3">DSM 26375</strain>
    </source>
</reference>
<feature type="transmembrane region" description="Helical" evidence="1">
    <location>
        <begin position="64"/>
        <end position="88"/>
    </location>
</feature>
<dbReference type="Proteomes" id="UP000186141">
    <property type="component" value="Unassembled WGS sequence"/>
</dbReference>
<evidence type="ECO:0000313" key="3">
    <source>
        <dbReference type="Proteomes" id="UP000186141"/>
    </source>
</evidence>
<keyword evidence="1" id="KW-0472">Membrane</keyword>
<name>A0A1N7PGX5_9RHOB</name>
<gene>
    <name evidence="2" type="ORF">SAMN05421774_105248</name>
</gene>
<dbReference type="RefSeq" id="WP_076532186.1">
    <property type="nucleotide sequence ID" value="NZ_BMEH01000005.1"/>
</dbReference>
<protein>
    <recommendedName>
        <fullName evidence="4">Holin-X, holin superfamily III</fullName>
    </recommendedName>
</protein>
<sequence length="94" mass="10055">MFKTALRKTLAVPRAVLERIHDLAVPKLVKFLLAALACAMIGALMVGMLLGNMGVALLGTAIPVFGWLIGAIAGPLVLIFSWAGRIVLRDMKRT</sequence>
<dbReference type="EMBL" id="FTOT01000005">
    <property type="protein sequence ID" value="SIT09851.1"/>
    <property type="molecule type" value="Genomic_DNA"/>
</dbReference>
<keyword evidence="1" id="KW-1133">Transmembrane helix</keyword>
<evidence type="ECO:0000313" key="2">
    <source>
        <dbReference type="EMBL" id="SIT09851.1"/>
    </source>
</evidence>